<organism evidence="1 2">
    <name type="scientific">Pelobates cultripes</name>
    <name type="common">Western spadefoot toad</name>
    <dbReference type="NCBI Taxonomy" id="61616"/>
    <lineage>
        <taxon>Eukaryota</taxon>
        <taxon>Metazoa</taxon>
        <taxon>Chordata</taxon>
        <taxon>Craniata</taxon>
        <taxon>Vertebrata</taxon>
        <taxon>Euteleostomi</taxon>
        <taxon>Amphibia</taxon>
        <taxon>Batrachia</taxon>
        <taxon>Anura</taxon>
        <taxon>Pelobatoidea</taxon>
        <taxon>Pelobatidae</taxon>
        <taxon>Pelobates</taxon>
    </lineage>
</organism>
<gene>
    <name evidence="1" type="ORF">PECUL_23A032005</name>
</gene>
<sequence length="93" mass="10877">MAALDDFKTPESLTKYYFEQAMEAMSAKLIHTWQSTADQLRKEDQDLNTRTSHVEKECKEFTSSHNDMVDHVQALKHKLELMEIRMADSEDRA</sequence>
<reference evidence="1" key="1">
    <citation type="submission" date="2022-03" db="EMBL/GenBank/DDBJ databases">
        <authorList>
            <person name="Alioto T."/>
            <person name="Alioto T."/>
            <person name="Gomez Garrido J."/>
        </authorList>
    </citation>
    <scope>NUCLEOTIDE SEQUENCE</scope>
</reference>
<accession>A0AAD1R7B7</accession>
<dbReference type="Proteomes" id="UP001295444">
    <property type="component" value="Chromosome 01"/>
</dbReference>
<evidence type="ECO:0000313" key="2">
    <source>
        <dbReference type="Proteomes" id="UP001295444"/>
    </source>
</evidence>
<keyword evidence="2" id="KW-1185">Reference proteome</keyword>
<proteinExistence type="predicted"/>
<dbReference type="AlphaFoldDB" id="A0AAD1R7B7"/>
<protein>
    <submittedName>
        <fullName evidence="1">Uncharacterized protein</fullName>
    </submittedName>
</protein>
<evidence type="ECO:0000313" key="1">
    <source>
        <dbReference type="EMBL" id="CAH2225360.1"/>
    </source>
</evidence>
<dbReference type="EMBL" id="OW240912">
    <property type="protein sequence ID" value="CAH2225360.1"/>
    <property type="molecule type" value="Genomic_DNA"/>
</dbReference>
<name>A0AAD1R7B7_PELCU</name>